<name>A0A1E3X5X5_9BACT</name>
<evidence type="ECO:0000313" key="2">
    <source>
        <dbReference type="Proteomes" id="UP000094056"/>
    </source>
</evidence>
<evidence type="ECO:0000313" key="1">
    <source>
        <dbReference type="EMBL" id="ODS31015.1"/>
    </source>
</evidence>
<proteinExistence type="predicted"/>
<protein>
    <submittedName>
        <fullName evidence="1">Uncharacterized protein</fullName>
    </submittedName>
</protein>
<comment type="caution">
    <text evidence="1">The sequence shown here is derived from an EMBL/GenBank/DDBJ whole genome shotgun (WGS) entry which is preliminary data.</text>
</comment>
<dbReference type="AlphaFoldDB" id="A0A1E3X5X5"/>
<accession>A0A1E3X5X5</accession>
<sequence length="141" mass="16368">MLLWAYTQKKQSADHDKKGLPIRKDAQKLLKKNHYLAAETARKWDVESAAFYNRLIKIGLHHNQAMCALARKCSARNFALMKRIHNSKNNSVPEQDTTLTYIFKDQNGKIIESKKAREIVLEKYPSKKSLQKQKQRTTALN</sequence>
<dbReference type="Proteomes" id="UP000094056">
    <property type="component" value="Unassembled WGS sequence"/>
</dbReference>
<reference evidence="1 2" key="1">
    <citation type="submission" date="2016-07" db="EMBL/GenBank/DDBJ databases">
        <title>Draft genome of Scalindua rubra, obtained from a brine-seawater interface in the Red Sea, sheds light on salt adaptation in anammox bacteria.</title>
        <authorList>
            <person name="Speth D.R."/>
            <person name="Lagkouvardos I."/>
            <person name="Wang Y."/>
            <person name="Qian P.-Y."/>
            <person name="Dutilh B.E."/>
            <person name="Jetten M.S."/>
        </authorList>
    </citation>
    <scope>NUCLEOTIDE SEQUENCE [LARGE SCALE GENOMIC DNA]</scope>
    <source>
        <strain evidence="1">BSI-1</strain>
    </source>
</reference>
<dbReference type="EMBL" id="MAYW01000152">
    <property type="protein sequence ID" value="ODS31015.1"/>
    <property type="molecule type" value="Genomic_DNA"/>
</dbReference>
<gene>
    <name evidence="1" type="ORF">SCARUB_03869</name>
</gene>
<organism evidence="1 2">
    <name type="scientific">Candidatus Scalindua rubra</name>
    <dbReference type="NCBI Taxonomy" id="1872076"/>
    <lineage>
        <taxon>Bacteria</taxon>
        <taxon>Pseudomonadati</taxon>
        <taxon>Planctomycetota</taxon>
        <taxon>Candidatus Brocadiia</taxon>
        <taxon>Candidatus Brocadiales</taxon>
        <taxon>Candidatus Scalinduaceae</taxon>
        <taxon>Candidatus Scalindua</taxon>
    </lineage>
</organism>